<dbReference type="AlphaFoldDB" id="A0AAV5JM55"/>
<dbReference type="Proteomes" id="UP001054252">
    <property type="component" value="Unassembled WGS sequence"/>
</dbReference>
<organism evidence="3 4">
    <name type="scientific">Rubroshorea leprosula</name>
    <dbReference type="NCBI Taxonomy" id="152421"/>
    <lineage>
        <taxon>Eukaryota</taxon>
        <taxon>Viridiplantae</taxon>
        <taxon>Streptophyta</taxon>
        <taxon>Embryophyta</taxon>
        <taxon>Tracheophyta</taxon>
        <taxon>Spermatophyta</taxon>
        <taxon>Magnoliopsida</taxon>
        <taxon>eudicotyledons</taxon>
        <taxon>Gunneridae</taxon>
        <taxon>Pentapetalae</taxon>
        <taxon>rosids</taxon>
        <taxon>malvids</taxon>
        <taxon>Malvales</taxon>
        <taxon>Dipterocarpaceae</taxon>
        <taxon>Rubroshorea</taxon>
    </lineage>
</organism>
<feature type="region of interest" description="Disordered" evidence="2">
    <location>
        <begin position="239"/>
        <end position="264"/>
    </location>
</feature>
<feature type="coiled-coil region" evidence="1">
    <location>
        <begin position="345"/>
        <end position="397"/>
    </location>
</feature>
<keyword evidence="1" id="KW-0175">Coiled coil</keyword>
<evidence type="ECO:0000313" key="3">
    <source>
        <dbReference type="EMBL" id="GKV15774.1"/>
    </source>
</evidence>
<evidence type="ECO:0000256" key="1">
    <source>
        <dbReference type="SAM" id="Coils"/>
    </source>
</evidence>
<gene>
    <name evidence="3" type="ORF">SLEP1_g26526</name>
</gene>
<dbReference type="EMBL" id="BPVZ01000044">
    <property type="protein sequence ID" value="GKV15774.1"/>
    <property type="molecule type" value="Genomic_DNA"/>
</dbReference>
<evidence type="ECO:0000256" key="2">
    <source>
        <dbReference type="SAM" id="MobiDB-lite"/>
    </source>
</evidence>
<protein>
    <recommendedName>
        <fullName evidence="5">BZIP domain-containing protein</fullName>
    </recommendedName>
</protein>
<keyword evidence="4" id="KW-1185">Reference proteome</keyword>
<name>A0AAV5JM55_9ROSI</name>
<evidence type="ECO:0000313" key="4">
    <source>
        <dbReference type="Proteomes" id="UP001054252"/>
    </source>
</evidence>
<proteinExistence type="predicted"/>
<evidence type="ECO:0008006" key="5">
    <source>
        <dbReference type="Google" id="ProtNLM"/>
    </source>
</evidence>
<feature type="region of interest" description="Disordered" evidence="2">
    <location>
        <begin position="1"/>
        <end position="43"/>
    </location>
</feature>
<comment type="caution">
    <text evidence="3">The sequence shown here is derived from an EMBL/GenBank/DDBJ whole genome shotgun (WGS) entry which is preliminary data.</text>
</comment>
<accession>A0AAV5JM55</accession>
<feature type="compositionally biased region" description="Polar residues" evidence="2">
    <location>
        <begin position="239"/>
        <end position="257"/>
    </location>
</feature>
<reference evidence="3 4" key="1">
    <citation type="journal article" date="2021" name="Commun. Biol.">
        <title>The genome of Shorea leprosula (Dipterocarpaceae) highlights the ecological relevance of drought in aseasonal tropical rainforests.</title>
        <authorList>
            <person name="Ng K.K.S."/>
            <person name="Kobayashi M.J."/>
            <person name="Fawcett J.A."/>
            <person name="Hatakeyama M."/>
            <person name="Paape T."/>
            <person name="Ng C.H."/>
            <person name="Ang C.C."/>
            <person name="Tnah L.H."/>
            <person name="Lee C.T."/>
            <person name="Nishiyama T."/>
            <person name="Sese J."/>
            <person name="O'Brien M.J."/>
            <person name="Copetti D."/>
            <person name="Mohd Noor M.I."/>
            <person name="Ong R.C."/>
            <person name="Putra M."/>
            <person name="Sireger I.Z."/>
            <person name="Indrioko S."/>
            <person name="Kosugi Y."/>
            <person name="Izuno A."/>
            <person name="Isagi Y."/>
            <person name="Lee S.L."/>
            <person name="Shimizu K.K."/>
        </authorList>
    </citation>
    <scope>NUCLEOTIDE SEQUENCE [LARGE SCALE GENOMIC DNA]</scope>
    <source>
        <strain evidence="3">214</strain>
    </source>
</reference>
<dbReference type="CDD" id="cd14686">
    <property type="entry name" value="bZIP"/>
    <property type="match status" value="1"/>
</dbReference>
<sequence length="417" mass="46840">MGIVNGIQPRISHPHVGQPEGSQAAVRGQDQLAQKQERKREVDREYRERKKAKAQQLEVENQQLKAKVTELSFQNNRLEMMISRLQGDNHSVNNRLETQSKTLDWVQANLEFINQLTTQYLGVTGVVDQQQMSITNMQPLLTKMQLLLAGLQNITQPSGAPVYAQPWQSQHNISISQVSRAATTTLPLTQPDGTSRMLQTLQSPGTSHGLPDISPLEQLAQTAHAQTNDVSPVFSLHQGQGRNASVESQPFTQGLSDQDSKLEKASSYLRRRRRKCVGRLEAHGNFVDKQRVYRIGSLGTKCYMEEQTITSPFTKGHPAIAASLVAENDPLKPEIQEKQELCHEDQQMKSNIEAFEAENERLKLEIDEKKQQMESNLKAFESQIRQLVDEFESLNVANVSVNIRTQTQSGEASSPLK</sequence>